<dbReference type="PROSITE" id="PS51417">
    <property type="entry name" value="ARF"/>
    <property type="match status" value="1"/>
</dbReference>
<dbReference type="SUPFAM" id="SSF52540">
    <property type="entry name" value="P-loop containing nucleoside triphosphate hydrolases"/>
    <property type="match status" value="1"/>
</dbReference>
<feature type="compositionally biased region" description="Basic and acidic residues" evidence="5">
    <location>
        <begin position="295"/>
        <end position="306"/>
    </location>
</feature>
<evidence type="ECO:0000256" key="1">
    <source>
        <dbReference type="ARBA" id="ARBA00022741"/>
    </source>
</evidence>
<evidence type="ECO:0000256" key="5">
    <source>
        <dbReference type="SAM" id="MobiDB-lite"/>
    </source>
</evidence>
<feature type="binding site" evidence="3">
    <location>
        <position position="73"/>
    </location>
    <ligand>
        <name>GTP</name>
        <dbReference type="ChEBI" id="CHEBI:37565"/>
    </ligand>
</feature>
<accession>A0AAE0RRC4</accession>
<dbReference type="PANTHER" id="PTHR46090:SF2">
    <property type="entry name" value="ADP-RIBOSYLATION FACTOR-LIKE PROTEIN 13B"/>
    <property type="match status" value="1"/>
</dbReference>
<proteinExistence type="predicted"/>
<dbReference type="SMART" id="SM00178">
    <property type="entry name" value="SAR"/>
    <property type="match status" value="1"/>
</dbReference>
<name>A0AAE0RRC4_9BIVA</name>
<dbReference type="AlphaFoldDB" id="A0AAE0RRC4"/>
<keyword evidence="7" id="KW-1185">Reference proteome</keyword>
<dbReference type="Pfam" id="PF00025">
    <property type="entry name" value="Arf"/>
    <property type="match status" value="1"/>
</dbReference>
<feature type="compositionally biased region" description="Basic and acidic residues" evidence="5">
    <location>
        <begin position="329"/>
        <end position="347"/>
    </location>
</feature>
<evidence type="ECO:0000256" key="4">
    <source>
        <dbReference type="PIRSR" id="PIRSR606689-2"/>
    </source>
</evidence>
<dbReference type="EMBL" id="JAEAOA010000466">
    <property type="protein sequence ID" value="KAK3578090.1"/>
    <property type="molecule type" value="Genomic_DNA"/>
</dbReference>
<sequence>MFSMMGNCISCIKQRRQPKRRITIAVLGVDSAGKTTIINALLGEPLDTAPTVGFTEEKVQHENYEITVFDLGGGKKIRDIWKNYLAELYGVIYVVDSSTRDRTAEVKENLTNLLQNPQVSGKPLLLLANKQDIEGHMEEVDICKELSLEELVNQNKCPCNMVTCSAIKGTGKKIDSNIKNGLTWLCNIIGQIYQKLEDRIAKDMEEVERKRQEENRLRAERVRKMKEERELKEAEEKKKSGFEEIDEEEEEEDMVDGDPFRRIDIDEIKKKEEKLKEAKRKKKEAAASGFTEGQQEQKEVNHKRAEVEEEEEDVLRFKKSSRTFLSYDHSNRDSLHSPIDDDRHKSDEQDEDSDNIVTLNVRGSRKKLPPLQKPLGTKFMEEDNIKEKNQKREKNHRTDKDQNNSYKEDHFSQSRKSLQSVSRTRVTTEQEISSGEEELRKLDSLDNSYEVPSKQEDGNIRTTGKKKKGKKKKGKFGQESFDTLRVPDEEAEEKSPGRHELKYPIGAEFLSETPEKKLRAKKKKKKFIKNSVAPSDDEFELSDVHNSPKDPLPWTRSPRKMLDNPDINVRSSKKWAIAEELYDEESSNRTRRPNYESEDDQIL</sequence>
<reference evidence="6" key="1">
    <citation type="journal article" date="2021" name="Genome Biol. Evol.">
        <title>A High-Quality Reference Genome for a Parasitic Bivalve with Doubly Uniparental Inheritance (Bivalvia: Unionida).</title>
        <authorList>
            <person name="Smith C.H."/>
        </authorList>
    </citation>
    <scope>NUCLEOTIDE SEQUENCE</scope>
    <source>
        <strain evidence="6">CHS0354</strain>
    </source>
</reference>
<dbReference type="InterPro" id="IPR006689">
    <property type="entry name" value="Small_GTPase_ARF/SAR"/>
</dbReference>
<evidence type="ECO:0000313" key="7">
    <source>
        <dbReference type="Proteomes" id="UP001195483"/>
    </source>
</evidence>
<feature type="region of interest" description="Disordered" evidence="5">
    <location>
        <begin position="581"/>
        <end position="603"/>
    </location>
</feature>
<feature type="region of interest" description="Disordered" evidence="5">
    <location>
        <begin position="275"/>
        <end position="569"/>
    </location>
</feature>
<dbReference type="GO" id="GO:0003924">
    <property type="term" value="F:GTPase activity"/>
    <property type="evidence" value="ECO:0007669"/>
    <property type="project" value="InterPro"/>
</dbReference>
<feature type="binding site" evidence="4">
    <location>
        <position position="51"/>
    </location>
    <ligand>
        <name>Mg(2+)</name>
        <dbReference type="ChEBI" id="CHEBI:18420"/>
    </ligand>
</feature>
<dbReference type="Gene3D" id="3.40.50.300">
    <property type="entry name" value="P-loop containing nucleotide triphosphate hydrolases"/>
    <property type="match status" value="1"/>
</dbReference>
<dbReference type="GO" id="GO:0005525">
    <property type="term" value="F:GTP binding"/>
    <property type="evidence" value="ECO:0007669"/>
    <property type="project" value="UniProtKB-KW"/>
</dbReference>
<dbReference type="GO" id="GO:0097730">
    <property type="term" value="C:non-motile cilium"/>
    <property type="evidence" value="ECO:0007669"/>
    <property type="project" value="TreeGrafter"/>
</dbReference>
<keyword evidence="4" id="KW-0460">Magnesium</keyword>
<evidence type="ECO:0000256" key="2">
    <source>
        <dbReference type="ARBA" id="ARBA00023134"/>
    </source>
</evidence>
<dbReference type="GO" id="GO:0060170">
    <property type="term" value="C:ciliary membrane"/>
    <property type="evidence" value="ECO:0007669"/>
    <property type="project" value="TreeGrafter"/>
</dbReference>
<feature type="compositionally biased region" description="Basic and acidic residues" evidence="5">
    <location>
        <begin position="485"/>
        <end position="502"/>
    </location>
</feature>
<gene>
    <name evidence="6" type="ORF">CHS0354_006748</name>
</gene>
<feature type="compositionally biased region" description="Basic residues" evidence="5">
    <location>
        <begin position="518"/>
        <end position="528"/>
    </location>
</feature>
<evidence type="ECO:0008006" key="8">
    <source>
        <dbReference type="Google" id="ProtNLM"/>
    </source>
</evidence>
<feature type="compositionally biased region" description="Basic and acidic residues" evidence="5">
    <location>
        <begin position="379"/>
        <end position="412"/>
    </location>
</feature>
<reference evidence="6" key="3">
    <citation type="submission" date="2023-05" db="EMBL/GenBank/DDBJ databases">
        <authorList>
            <person name="Smith C.H."/>
        </authorList>
    </citation>
    <scope>NUCLEOTIDE SEQUENCE</scope>
    <source>
        <strain evidence="6">CHS0354</strain>
        <tissue evidence="6">Mantle</tissue>
    </source>
</reference>
<evidence type="ECO:0000313" key="6">
    <source>
        <dbReference type="EMBL" id="KAK3578090.1"/>
    </source>
</evidence>
<keyword evidence="4" id="KW-0479">Metal-binding</keyword>
<reference evidence="6" key="2">
    <citation type="journal article" date="2021" name="Genome Biol. Evol.">
        <title>Developing a high-quality reference genome for a parasitic bivalve with doubly uniparental inheritance (Bivalvia: Unionida).</title>
        <authorList>
            <person name="Smith C.H."/>
        </authorList>
    </citation>
    <scope>NUCLEOTIDE SEQUENCE</scope>
    <source>
        <strain evidence="6">CHS0354</strain>
        <tissue evidence="6">Mantle</tissue>
    </source>
</reference>
<feature type="compositionally biased region" description="Basic and acidic residues" evidence="5">
    <location>
        <begin position="227"/>
        <end position="242"/>
    </location>
</feature>
<keyword evidence="2 3" id="KW-0342">GTP-binding</keyword>
<dbReference type="PANTHER" id="PTHR46090">
    <property type="entry name" value="ADP-RIBOSYLATION FACTOR-LIKE PROTEIN 13B"/>
    <property type="match status" value="1"/>
</dbReference>
<comment type="caution">
    <text evidence="6">The sequence shown here is derived from an EMBL/GenBank/DDBJ whole genome shotgun (WGS) entry which is preliminary data.</text>
</comment>
<dbReference type="FunFam" id="3.40.50.300:FF:000415">
    <property type="entry name" value="ADP-ribosylation factor-like GTPase 13B"/>
    <property type="match status" value="1"/>
</dbReference>
<dbReference type="SMART" id="SM00177">
    <property type="entry name" value="ARF"/>
    <property type="match status" value="1"/>
</dbReference>
<feature type="binding site" evidence="3">
    <location>
        <begin position="28"/>
        <end position="35"/>
    </location>
    <ligand>
        <name>GTP</name>
        <dbReference type="ChEBI" id="CHEBI:37565"/>
    </ligand>
</feature>
<feature type="compositionally biased region" description="Basic residues" evidence="5">
    <location>
        <begin position="463"/>
        <end position="475"/>
    </location>
</feature>
<dbReference type="NCBIfam" id="TIGR00231">
    <property type="entry name" value="small_GTP"/>
    <property type="match status" value="1"/>
</dbReference>
<feature type="compositionally biased region" description="Acidic residues" evidence="5">
    <location>
        <begin position="243"/>
        <end position="256"/>
    </location>
</feature>
<evidence type="ECO:0000256" key="3">
    <source>
        <dbReference type="PIRSR" id="PIRSR606689-1"/>
    </source>
</evidence>
<protein>
    <recommendedName>
        <fullName evidence="8">ADP-ribosylation factor-like protein 13B</fullName>
    </recommendedName>
</protein>
<dbReference type="PRINTS" id="PR00328">
    <property type="entry name" value="SAR1GTPBP"/>
</dbReference>
<feature type="compositionally biased region" description="Polar residues" evidence="5">
    <location>
        <begin position="414"/>
        <end position="433"/>
    </location>
</feature>
<dbReference type="InterPro" id="IPR005225">
    <property type="entry name" value="Small_GTP-bd"/>
</dbReference>
<feature type="binding site" evidence="3">
    <location>
        <begin position="129"/>
        <end position="132"/>
    </location>
    <ligand>
        <name>GTP</name>
        <dbReference type="ChEBI" id="CHEBI:37565"/>
    </ligand>
</feature>
<organism evidence="6 7">
    <name type="scientific">Potamilus streckersoni</name>
    <dbReference type="NCBI Taxonomy" id="2493646"/>
    <lineage>
        <taxon>Eukaryota</taxon>
        <taxon>Metazoa</taxon>
        <taxon>Spiralia</taxon>
        <taxon>Lophotrochozoa</taxon>
        <taxon>Mollusca</taxon>
        <taxon>Bivalvia</taxon>
        <taxon>Autobranchia</taxon>
        <taxon>Heteroconchia</taxon>
        <taxon>Palaeoheterodonta</taxon>
        <taxon>Unionida</taxon>
        <taxon>Unionoidea</taxon>
        <taxon>Unionidae</taxon>
        <taxon>Ambleminae</taxon>
        <taxon>Lampsilini</taxon>
        <taxon>Potamilus</taxon>
    </lineage>
</organism>
<keyword evidence="1 3" id="KW-0547">Nucleotide-binding</keyword>
<feature type="binding site" evidence="4">
    <location>
        <position position="35"/>
    </location>
    <ligand>
        <name>Mg(2+)</name>
        <dbReference type="ChEBI" id="CHEBI:18420"/>
    </ligand>
</feature>
<dbReference type="Proteomes" id="UP001195483">
    <property type="component" value="Unassembled WGS sequence"/>
</dbReference>
<dbReference type="GO" id="GO:0046872">
    <property type="term" value="F:metal ion binding"/>
    <property type="evidence" value="ECO:0007669"/>
    <property type="project" value="UniProtKB-KW"/>
</dbReference>
<feature type="region of interest" description="Disordered" evidence="5">
    <location>
        <begin position="227"/>
        <end position="261"/>
    </location>
</feature>
<dbReference type="InterPro" id="IPR027417">
    <property type="entry name" value="P-loop_NTPase"/>
</dbReference>
<dbReference type="GO" id="GO:1905515">
    <property type="term" value="P:non-motile cilium assembly"/>
    <property type="evidence" value="ECO:0007669"/>
    <property type="project" value="TreeGrafter"/>
</dbReference>
<dbReference type="InterPro" id="IPR051995">
    <property type="entry name" value="Ciliary_GTPase"/>
</dbReference>
<dbReference type="GO" id="GO:0097500">
    <property type="term" value="P:receptor localization to non-motile cilium"/>
    <property type="evidence" value="ECO:0007669"/>
    <property type="project" value="TreeGrafter"/>
</dbReference>